<dbReference type="CDD" id="cd01131">
    <property type="entry name" value="PilT"/>
    <property type="match status" value="1"/>
</dbReference>
<comment type="similarity">
    <text evidence="1">Belongs to the GSP E family.</text>
</comment>
<dbReference type="Pfam" id="PF00437">
    <property type="entry name" value="T2SSE"/>
    <property type="match status" value="1"/>
</dbReference>
<evidence type="ECO:0000259" key="2">
    <source>
        <dbReference type="PROSITE" id="PS00662"/>
    </source>
</evidence>
<dbReference type="PANTHER" id="PTHR30486:SF16">
    <property type="entry name" value="TWITCHING MOTILITY PROTEIN PILT"/>
    <property type="match status" value="1"/>
</dbReference>
<evidence type="ECO:0000256" key="1">
    <source>
        <dbReference type="ARBA" id="ARBA00006611"/>
    </source>
</evidence>
<accession>A0A521CYQ9</accession>
<dbReference type="InterPro" id="IPR003593">
    <property type="entry name" value="AAA+_ATPase"/>
</dbReference>
<name>A0A521CYQ9_9BACT</name>
<dbReference type="AlphaFoldDB" id="A0A521CYQ9"/>
<dbReference type="Gene3D" id="3.40.50.300">
    <property type="entry name" value="P-loop containing nucleotide triphosphate hydrolases"/>
    <property type="match status" value="1"/>
</dbReference>
<evidence type="ECO:0000313" key="4">
    <source>
        <dbReference type="Proteomes" id="UP000317315"/>
    </source>
</evidence>
<reference evidence="3 4" key="1">
    <citation type="submission" date="2017-05" db="EMBL/GenBank/DDBJ databases">
        <authorList>
            <person name="Varghese N."/>
            <person name="Submissions S."/>
        </authorList>
    </citation>
    <scope>NUCLEOTIDE SEQUENCE [LARGE SCALE GENOMIC DNA]</scope>
    <source>
        <strain evidence="3 4">DSM 16304</strain>
    </source>
</reference>
<dbReference type="InterPro" id="IPR006321">
    <property type="entry name" value="PilT/PilU"/>
</dbReference>
<gene>
    <name evidence="3" type="ORF">SAMN06269117_1168</name>
</gene>
<dbReference type="InterPro" id="IPR027417">
    <property type="entry name" value="P-loop_NTPase"/>
</dbReference>
<sequence>MNVDMIQLLKEVVDKKASDLHIVPGSPPRIRVLGDLIPLVEYGTLSAADTKRLIYSVLTDAQKKKLEEEWELDFSFGIRGIARFRGNAYFQRQSLAGAFRLIPYSIPEFEKLGLPEIIKTFAHKTKGLVLVTGPTGSGKSTTLASLINIVNKTYSYHIITIEDPIEFVYEHNKSIVTQRELGSDTKSFARALKSALREDPDVILVGEMRDPETIEAALTAAETGHLVFSTLHTNSAVETINRIVDVFPADKQSQIRTQLSFVLVGTVAQKLLKRRDGTGRVAAVEVFIPTPAIRNLIRENKLHQIYSLMQTGQASTGMITLNQHLAQLYLDGLVDLEEAKRVSPDPKELETLIRAYSRRH</sequence>
<feature type="domain" description="Bacterial type II secretion system protein E" evidence="2">
    <location>
        <begin position="196"/>
        <end position="210"/>
    </location>
</feature>
<dbReference type="Gene3D" id="3.30.450.90">
    <property type="match status" value="1"/>
</dbReference>
<dbReference type="EMBL" id="FXTM01000016">
    <property type="protein sequence ID" value="SMO64548.1"/>
    <property type="molecule type" value="Genomic_DNA"/>
</dbReference>
<organism evidence="3 4">
    <name type="scientific">Balnearium lithotrophicum</name>
    <dbReference type="NCBI Taxonomy" id="223788"/>
    <lineage>
        <taxon>Bacteria</taxon>
        <taxon>Pseudomonadati</taxon>
        <taxon>Aquificota</taxon>
        <taxon>Aquificia</taxon>
        <taxon>Desulfurobacteriales</taxon>
        <taxon>Desulfurobacteriaceae</taxon>
        <taxon>Balnearium</taxon>
    </lineage>
</organism>
<dbReference type="InterPro" id="IPR050921">
    <property type="entry name" value="T4SS_GSP_E_ATPase"/>
</dbReference>
<dbReference type="GO" id="GO:0005524">
    <property type="term" value="F:ATP binding"/>
    <property type="evidence" value="ECO:0007669"/>
    <property type="project" value="InterPro"/>
</dbReference>
<dbReference type="InterPro" id="IPR001482">
    <property type="entry name" value="T2SS/T4SS_dom"/>
</dbReference>
<dbReference type="SUPFAM" id="SSF52540">
    <property type="entry name" value="P-loop containing nucleoside triphosphate hydrolases"/>
    <property type="match status" value="1"/>
</dbReference>
<dbReference type="PROSITE" id="PS00662">
    <property type="entry name" value="T2SP_E"/>
    <property type="match status" value="1"/>
</dbReference>
<dbReference type="SMART" id="SM00382">
    <property type="entry name" value="AAA"/>
    <property type="match status" value="1"/>
</dbReference>
<keyword evidence="4" id="KW-1185">Reference proteome</keyword>
<dbReference type="NCBIfam" id="TIGR01420">
    <property type="entry name" value="pilT_fam"/>
    <property type="match status" value="1"/>
</dbReference>
<dbReference type="PANTHER" id="PTHR30486">
    <property type="entry name" value="TWITCHING MOTILITY PROTEIN PILT"/>
    <property type="match status" value="1"/>
</dbReference>
<dbReference type="GO" id="GO:0016887">
    <property type="term" value="F:ATP hydrolysis activity"/>
    <property type="evidence" value="ECO:0007669"/>
    <property type="project" value="InterPro"/>
</dbReference>
<dbReference type="Proteomes" id="UP000317315">
    <property type="component" value="Unassembled WGS sequence"/>
</dbReference>
<evidence type="ECO:0000313" key="3">
    <source>
        <dbReference type="EMBL" id="SMO64548.1"/>
    </source>
</evidence>
<protein>
    <submittedName>
        <fullName evidence="3">Twitching motility protein PilT</fullName>
    </submittedName>
</protein>
<proteinExistence type="inferred from homology"/>